<dbReference type="AlphaFoldDB" id="A0A9P9G8V5"/>
<keyword evidence="1" id="KW-0812">Transmembrane</keyword>
<organism evidence="2 3">
    <name type="scientific">Fusarium solani</name>
    <name type="common">Filamentous fungus</name>
    <dbReference type="NCBI Taxonomy" id="169388"/>
    <lineage>
        <taxon>Eukaryota</taxon>
        <taxon>Fungi</taxon>
        <taxon>Dikarya</taxon>
        <taxon>Ascomycota</taxon>
        <taxon>Pezizomycotina</taxon>
        <taxon>Sordariomycetes</taxon>
        <taxon>Hypocreomycetidae</taxon>
        <taxon>Hypocreales</taxon>
        <taxon>Nectriaceae</taxon>
        <taxon>Fusarium</taxon>
        <taxon>Fusarium solani species complex</taxon>
    </lineage>
</organism>
<feature type="transmembrane region" description="Helical" evidence="1">
    <location>
        <begin position="449"/>
        <end position="476"/>
    </location>
</feature>
<reference evidence="2" key="1">
    <citation type="journal article" date="2021" name="Nat. Commun.">
        <title>Genetic determinants of endophytism in the Arabidopsis root mycobiome.</title>
        <authorList>
            <person name="Mesny F."/>
            <person name="Miyauchi S."/>
            <person name="Thiergart T."/>
            <person name="Pickel B."/>
            <person name="Atanasova L."/>
            <person name="Karlsson M."/>
            <person name="Huettel B."/>
            <person name="Barry K.W."/>
            <person name="Haridas S."/>
            <person name="Chen C."/>
            <person name="Bauer D."/>
            <person name="Andreopoulos W."/>
            <person name="Pangilinan J."/>
            <person name="LaButti K."/>
            <person name="Riley R."/>
            <person name="Lipzen A."/>
            <person name="Clum A."/>
            <person name="Drula E."/>
            <person name="Henrissat B."/>
            <person name="Kohler A."/>
            <person name="Grigoriev I.V."/>
            <person name="Martin F.M."/>
            <person name="Hacquard S."/>
        </authorList>
    </citation>
    <scope>NUCLEOTIDE SEQUENCE</scope>
    <source>
        <strain evidence="2">FSSC 5 MPI-SDFR-AT-0091</strain>
    </source>
</reference>
<gene>
    <name evidence="2" type="ORF">B0J15DRAFT_571826</name>
</gene>
<evidence type="ECO:0000256" key="1">
    <source>
        <dbReference type="SAM" id="Phobius"/>
    </source>
</evidence>
<keyword evidence="3" id="KW-1185">Reference proteome</keyword>
<evidence type="ECO:0000313" key="2">
    <source>
        <dbReference type="EMBL" id="KAH7234155.1"/>
    </source>
</evidence>
<feature type="transmembrane region" description="Helical" evidence="1">
    <location>
        <begin position="361"/>
        <end position="383"/>
    </location>
</feature>
<feature type="transmembrane region" description="Helical" evidence="1">
    <location>
        <begin position="403"/>
        <end position="429"/>
    </location>
</feature>
<evidence type="ECO:0000313" key="3">
    <source>
        <dbReference type="Proteomes" id="UP000736672"/>
    </source>
</evidence>
<sequence>MSALALQPGNCSSSTAALYENIGRSCEPYISALETCPVASVTPAQRLKAANQTATCSQKLSESGAYNVAPISIDSRPNCQFPEFLPVRLNPGLSSRGALTRCSLQILNKTCFIGDSMCPNRTIPKDSPVTITTCKTEAAIQYVRCTIQKEPNEVEACVVDTAVRVDWLPKLHTYTGARKCRKPSTWIWTQVGTILLHIAGAALSVIVSNPPRMVVKRPRDGQMENRGGMEMHDMRPPDQPGIQNTYGYPPQVQPAYNPYNYQFQPGYGHATDPNHAMMQQKQTPTYQQVEMVEKRLWVLDATSALQVILKTLVTAYLTVHLLEKSGYQGDIVLELVFFAIRPRTAVIDGLMGLSSRWSRDAVAALGFDLWLSFLGGGYIYTFYWGHITAPTNPLAPVGQLKILSVGSMMMLAPSVFFILVSMVASWVVVLRASGCCGGRKNKNHILSGVLFWMFCCLSITFVLAFLMFIAALEIIARSIMAIRKTKRDSESNPLLQKLVWEPFWGRYISTTSSKFWVVYWLMLIMSIVSHIGSWIFFVSYLKLAGDLFCPMQSSEILCLWILFPLGIDAVFRLFRWWTRDTYEVV</sequence>
<keyword evidence="1" id="KW-1133">Transmembrane helix</keyword>
<dbReference type="EMBL" id="JAGTJS010000027">
    <property type="protein sequence ID" value="KAH7234155.1"/>
    <property type="molecule type" value="Genomic_DNA"/>
</dbReference>
<proteinExistence type="predicted"/>
<accession>A0A9P9G8V5</accession>
<dbReference type="Proteomes" id="UP000736672">
    <property type="component" value="Unassembled WGS sequence"/>
</dbReference>
<comment type="caution">
    <text evidence="2">The sequence shown here is derived from an EMBL/GenBank/DDBJ whole genome shotgun (WGS) entry which is preliminary data.</text>
</comment>
<feature type="transmembrane region" description="Helical" evidence="1">
    <location>
        <begin position="186"/>
        <end position="207"/>
    </location>
</feature>
<feature type="transmembrane region" description="Helical" evidence="1">
    <location>
        <begin position="517"/>
        <end position="544"/>
    </location>
</feature>
<protein>
    <submittedName>
        <fullName evidence="2">Uncharacterized protein</fullName>
    </submittedName>
</protein>
<name>A0A9P9G8V5_FUSSL</name>
<keyword evidence="1" id="KW-0472">Membrane</keyword>
<dbReference type="OrthoDB" id="3525430at2759"/>